<dbReference type="OrthoDB" id="8609993at2759"/>
<name>A0A8S4QGL1_9NEOP</name>
<dbReference type="EMBL" id="CAKXAJ010002135">
    <property type="protein sequence ID" value="CAH2208067.1"/>
    <property type="molecule type" value="Genomic_DNA"/>
</dbReference>
<protein>
    <submittedName>
        <fullName evidence="2">Jg1440 protein</fullName>
    </submittedName>
</protein>
<comment type="caution">
    <text evidence="2">The sequence shown here is derived from an EMBL/GenBank/DDBJ whole genome shotgun (WGS) entry which is preliminary data.</text>
</comment>
<gene>
    <name evidence="2" type="primary">jg1440</name>
    <name evidence="2" type="ORF">PAEG_LOCUS684</name>
</gene>
<dbReference type="AlphaFoldDB" id="A0A8S4QGL1"/>
<feature type="region of interest" description="Disordered" evidence="1">
    <location>
        <begin position="51"/>
        <end position="74"/>
    </location>
</feature>
<keyword evidence="3" id="KW-1185">Reference proteome</keyword>
<reference evidence="2" key="1">
    <citation type="submission" date="2022-03" db="EMBL/GenBank/DDBJ databases">
        <authorList>
            <person name="Lindestad O."/>
        </authorList>
    </citation>
    <scope>NUCLEOTIDE SEQUENCE</scope>
</reference>
<organism evidence="2 3">
    <name type="scientific">Pararge aegeria aegeria</name>
    <dbReference type="NCBI Taxonomy" id="348720"/>
    <lineage>
        <taxon>Eukaryota</taxon>
        <taxon>Metazoa</taxon>
        <taxon>Ecdysozoa</taxon>
        <taxon>Arthropoda</taxon>
        <taxon>Hexapoda</taxon>
        <taxon>Insecta</taxon>
        <taxon>Pterygota</taxon>
        <taxon>Neoptera</taxon>
        <taxon>Endopterygota</taxon>
        <taxon>Lepidoptera</taxon>
        <taxon>Glossata</taxon>
        <taxon>Ditrysia</taxon>
        <taxon>Papilionoidea</taxon>
        <taxon>Nymphalidae</taxon>
        <taxon>Satyrinae</taxon>
        <taxon>Satyrini</taxon>
        <taxon>Parargina</taxon>
        <taxon>Pararge</taxon>
    </lineage>
</organism>
<evidence type="ECO:0000313" key="2">
    <source>
        <dbReference type="EMBL" id="CAH2208067.1"/>
    </source>
</evidence>
<sequence length="74" mass="7767">FIIRTVLLSFSHEHANSACGNERYLGISRASLTAAASAGPLIQSEMTIVNESGDDDGNDTLPAIRVSARGPEGH</sequence>
<evidence type="ECO:0000256" key="1">
    <source>
        <dbReference type="SAM" id="MobiDB-lite"/>
    </source>
</evidence>
<evidence type="ECO:0000313" key="3">
    <source>
        <dbReference type="Proteomes" id="UP000838756"/>
    </source>
</evidence>
<dbReference type="Proteomes" id="UP000838756">
    <property type="component" value="Unassembled WGS sequence"/>
</dbReference>
<feature type="non-terminal residue" evidence="2">
    <location>
        <position position="1"/>
    </location>
</feature>
<accession>A0A8S4QGL1</accession>
<proteinExistence type="predicted"/>